<dbReference type="AlphaFoldDB" id="A0Y7N9"/>
<dbReference type="eggNOG" id="COG3243">
    <property type="taxonomic scope" value="Bacteria"/>
</dbReference>
<dbReference type="InterPro" id="IPR029058">
    <property type="entry name" value="AB_hydrolase_fold"/>
</dbReference>
<dbReference type="InterPro" id="IPR051321">
    <property type="entry name" value="PHA/PHB_synthase"/>
</dbReference>
<evidence type="ECO:0000259" key="1">
    <source>
        <dbReference type="Pfam" id="PF00561"/>
    </source>
</evidence>
<name>A0Y7N9_9GAMM</name>
<organism evidence="2 3">
    <name type="scientific">marine gamma proteobacterium HTCC2143</name>
    <dbReference type="NCBI Taxonomy" id="247633"/>
    <lineage>
        <taxon>Bacteria</taxon>
        <taxon>Pseudomonadati</taxon>
        <taxon>Pseudomonadota</taxon>
        <taxon>Gammaproteobacteria</taxon>
        <taxon>Cellvibrionales</taxon>
        <taxon>Spongiibacteraceae</taxon>
        <taxon>BD1-7 clade</taxon>
    </lineage>
</organism>
<gene>
    <name evidence="2" type="ORF">GP2143_12846</name>
</gene>
<dbReference type="Proteomes" id="UP000004931">
    <property type="component" value="Unassembled WGS sequence"/>
</dbReference>
<dbReference type="Gene3D" id="3.40.50.1820">
    <property type="entry name" value="alpha/beta hydrolase"/>
    <property type="match status" value="1"/>
</dbReference>
<dbReference type="PANTHER" id="PTHR36837:SF2">
    <property type="entry name" value="POLY(3-HYDROXYALKANOATE) POLYMERASE SUBUNIT PHAC"/>
    <property type="match status" value="1"/>
</dbReference>
<dbReference type="SUPFAM" id="SSF53474">
    <property type="entry name" value="alpha/beta-Hydrolases"/>
    <property type="match status" value="1"/>
</dbReference>
<feature type="domain" description="AB hydrolase-1" evidence="1">
    <location>
        <begin position="92"/>
        <end position="339"/>
    </location>
</feature>
<dbReference type="InterPro" id="IPR000073">
    <property type="entry name" value="AB_hydrolase_1"/>
</dbReference>
<sequence length="359" mass="40688">MSAATKKEKKITEKMRDLVDKTIQRGVKGVQFARSGKANVGQSPKDLIYDRGTLKLYHYHPMSDEVYRIPVILVMATTNRGYIFDLLPGQSMVEYLLKRGFDVYMIDWDPPMPSERGLSLADYTQDFIPSCVERVQQESGEEDVNIIAYCMGGVLSLIYAATHLDGPVKNLACLTTPINWQEMGLFNNWTNQQHLNLDKLVDTLGVIPADFIERSFSMLRPAAKTAGQLRLWDQMWNDEFVTSYRAFERWGNETIGLPGTYYKETTQELMWGNKLFTEELIVAGKPAKLSEIKIPLMHIVAEHDHIATYGATKPLLELAGSEDKEEVVLKGGHVSLIAGPNAVRRMWPKINEWLGERSV</sequence>
<accession>A0Y7N9</accession>
<keyword evidence="3" id="KW-1185">Reference proteome</keyword>
<protein>
    <submittedName>
        <fullName evidence="2">Probable poly-beta-hydroxybutyrate polymerase</fullName>
    </submittedName>
</protein>
<dbReference type="EMBL" id="AAVT01000001">
    <property type="protein sequence ID" value="EAW32143.1"/>
    <property type="molecule type" value="Genomic_DNA"/>
</dbReference>
<comment type="caution">
    <text evidence="2">The sequence shown here is derived from an EMBL/GenBank/DDBJ whole genome shotgun (WGS) entry which is preliminary data.</text>
</comment>
<dbReference type="PANTHER" id="PTHR36837">
    <property type="entry name" value="POLY(3-HYDROXYALKANOATE) POLYMERASE SUBUNIT PHAC"/>
    <property type="match status" value="1"/>
</dbReference>
<evidence type="ECO:0000313" key="2">
    <source>
        <dbReference type="EMBL" id="EAW32143.1"/>
    </source>
</evidence>
<evidence type="ECO:0000313" key="3">
    <source>
        <dbReference type="Proteomes" id="UP000004931"/>
    </source>
</evidence>
<dbReference type="Pfam" id="PF00561">
    <property type="entry name" value="Abhydrolase_1"/>
    <property type="match status" value="1"/>
</dbReference>
<dbReference type="ESTHER" id="9gamm-a0y7n9">
    <property type="family name" value="PHA_synth_III_C"/>
</dbReference>
<proteinExistence type="predicted"/>
<dbReference type="STRING" id="247633.GP2143_12846"/>
<reference evidence="2 3" key="1">
    <citation type="journal article" date="2010" name="J. Bacteriol.">
        <title>Genome sequence of the oligotrophic marine Gammaproteobacterium HTCC2143, isolated from the Oregon Coast.</title>
        <authorList>
            <person name="Oh H.M."/>
            <person name="Kang I."/>
            <person name="Ferriera S."/>
            <person name="Giovannoni S.J."/>
            <person name="Cho J.C."/>
        </authorList>
    </citation>
    <scope>NUCLEOTIDE SEQUENCE [LARGE SCALE GENOMIC DNA]</scope>
    <source>
        <strain evidence="2 3">HTCC2143</strain>
    </source>
</reference>